<dbReference type="Pfam" id="PF03175">
    <property type="entry name" value="DNA_pol_B_2"/>
    <property type="match status" value="1"/>
</dbReference>
<evidence type="ECO:0000259" key="9">
    <source>
        <dbReference type="Pfam" id="PF03175"/>
    </source>
</evidence>
<dbReference type="InterPro" id="IPR036397">
    <property type="entry name" value="RNaseH_sf"/>
</dbReference>
<evidence type="ECO:0000313" key="11">
    <source>
        <dbReference type="Proteomes" id="UP001219518"/>
    </source>
</evidence>
<dbReference type="EMBL" id="JAHWGI010000001">
    <property type="protein sequence ID" value="KAK3907145.1"/>
    <property type="molecule type" value="Genomic_DNA"/>
</dbReference>
<evidence type="ECO:0000256" key="3">
    <source>
        <dbReference type="ARBA" id="ARBA00022679"/>
    </source>
</evidence>
<protein>
    <recommendedName>
        <fullName evidence="2">DNA-directed DNA polymerase</fullName>
        <ecNumber evidence="2">2.7.7.7</ecNumber>
    </recommendedName>
</protein>
<dbReference type="GO" id="GO:0000166">
    <property type="term" value="F:nucleotide binding"/>
    <property type="evidence" value="ECO:0007669"/>
    <property type="project" value="InterPro"/>
</dbReference>
<keyword evidence="4" id="KW-0548">Nucleotidyltransferase</keyword>
<dbReference type="PANTHER" id="PTHR33568">
    <property type="entry name" value="DNA POLYMERASE"/>
    <property type="match status" value="1"/>
</dbReference>
<dbReference type="InterPro" id="IPR004868">
    <property type="entry name" value="DNA-dir_DNA_pol_B_mt/vir"/>
</dbReference>
<evidence type="ECO:0000256" key="6">
    <source>
        <dbReference type="ARBA" id="ARBA00022932"/>
    </source>
</evidence>
<dbReference type="InterPro" id="IPR012337">
    <property type="entry name" value="RNaseH-like_sf"/>
</dbReference>
<dbReference type="Proteomes" id="UP001219518">
    <property type="component" value="Unassembled WGS sequence"/>
</dbReference>
<dbReference type="GO" id="GO:0006260">
    <property type="term" value="P:DNA replication"/>
    <property type="evidence" value="ECO:0007669"/>
    <property type="project" value="UniProtKB-KW"/>
</dbReference>
<dbReference type="GO" id="GO:0003677">
    <property type="term" value="F:DNA binding"/>
    <property type="evidence" value="ECO:0007669"/>
    <property type="project" value="UniProtKB-KW"/>
</dbReference>
<reference evidence="10" key="2">
    <citation type="journal article" date="2023" name="BMC Genomics">
        <title>Pest status, molecular evolution, and epigenetic factors derived from the genome assembly of Frankliniella fusca, a thysanopteran phytovirus vector.</title>
        <authorList>
            <person name="Catto M.A."/>
            <person name="Labadie P.E."/>
            <person name="Jacobson A.L."/>
            <person name="Kennedy G.G."/>
            <person name="Srinivasan R."/>
            <person name="Hunt B.G."/>
        </authorList>
    </citation>
    <scope>NUCLEOTIDE SEQUENCE</scope>
    <source>
        <strain evidence="10">PL_HMW_Pooled</strain>
    </source>
</reference>
<dbReference type="Gene3D" id="3.90.1600.10">
    <property type="entry name" value="Palm domain of DNA polymerase"/>
    <property type="match status" value="1"/>
</dbReference>
<evidence type="ECO:0000256" key="5">
    <source>
        <dbReference type="ARBA" id="ARBA00022705"/>
    </source>
</evidence>
<dbReference type="GO" id="GO:0003887">
    <property type="term" value="F:DNA-directed DNA polymerase activity"/>
    <property type="evidence" value="ECO:0007669"/>
    <property type="project" value="UniProtKB-KW"/>
</dbReference>
<dbReference type="SUPFAM" id="SSF53098">
    <property type="entry name" value="Ribonuclease H-like"/>
    <property type="match status" value="1"/>
</dbReference>
<gene>
    <name evidence="10" type="ORF">KUF71_000065</name>
</gene>
<comment type="caution">
    <text evidence="10">The sequence shown here is derived from an EMBL/GenBank/DDBJ whole genome shotgun (WGS) entry which is preliminary data.</text>
</comment>
<dbReference type="PANTHER" id="PTHR33568:SF3">
    <property type="entry name" value="DNA-DIRECTED DNA POLYMERASE"/>
    <property type="match status" value="1"/>
</dbReference>
<sequence>MEGLFDTVLQRQREAVSAKDDDRVIVEIQNAENVDNPLWFSKRRADQINGRVVLDKLARVLNSNQAFMAQGQLKVSYIHIPTPEAGGRRRNRVANETMEQWIERKTGAKGSIYSPENTDNMCLTRCVSVLMAHGGMSKDAFKRFKKPNSVIQRDNAKKLCENAHIDPAQPCGLDEVRKLQDSLPDYRLCVFTDKEGKECVFKGPYGPGRKNLCLLLHNNHFYALLYSGAAFDRNFTCDRCVVFYNHRGDHRCEGSCWRCFAHAHHDGPMRRCGHCGHQFAGDECFNTHKTKTTSATCSPGRRKKRGWKYITVYYDIETTQHTPVEGKPDTYEHIPNLLVCQAVCEECAHIPHNEYFCTVCQTRQHIFHSLDDPNLNVMGQFFDYLQSFGPKTKILLAAHNSRSFDGVFVTQEAVKRKLKCEVTLQGAKILCMEIGNWKFIDSLMFLPMPLSAMPKSFGLTELKKGYWPFMANKPEYYTYEGPLLDKHFYCVSTMKQKAVAEFNAWHDGQTANGFVFNFRRELIDYCISDVTILRQACHAFRSLFEQTAGSGYTVIEKWECEFKSDLASDPDTKAYFEAHPTTRTPPLGLRDALAGGRTSALKWYYKADLAKGEKIKMVDVVSEYPNANLRGEYPYGHPTLYLEGDPDMPPPDTWNGVIKCTVLPPRDLYLPVLPYKAKGKLMFPLCRTCVEEENTEMCHHNDPQERQLTDTWCAPELLLALRKKGYTLVEVHEVYQYPRTSKYNPDTREDGLLSAYVRRFMALKIQASGWPPECDTEEKQAKFVEDTLKHDGVVLDPTKMEKNPALRALSKLMLNSFWGKFGEKTLRPKTEFLYDYAKLIALVTDNTKEVTGLLPLSDECLQVTWKPVEDSEVSLPTSSLLHAAYTTCHGRMQLYKYLDVVKERALYHDTDSVAYISRPGESELPLGTHLGDLTDQIEEDYGPGSYITEFVAGGPKNYAYKVAVGGDVHNIKVCIKVRGISINTSCDDLVTFDNLKVMVMGSRWRIVTRHSTKNWQALNTKRRRVDVANTVPHGYNAWTMAPEEDQDLLEVMELLGDA</sequence>
<dbReference type="SUPFAM" id="SSF56672">
    <property type="entry name" value="DNA/RNA polymerases"/>
    <property type="match status" value="1"/>
</dbReference>
<name>A0AAE1L594_9NEOP</name>
<keyword evidence="11" id="KW-1185">Reference proteome</keyword>
<organism evidence="10 11">
    <name type="scientific">Frankliniella fusca</name>
    <dbReference type="NCBI Taxonomy" id="407009"/>
    <lineage>
        <taxon>Eukaryota</taxon>
        <taxon>Metazoa</taxon>
        <taxon>Ecdysozoa</taxon>
        <taxon>Arthropoda</taxon>
        <taxon>Hexapoda</taxon>
        <taxon>Insecta</taxon>
        <taxon>Pterygota</taxon>
        <taxon>Neoptera</taxon>
        <taxon>Paraneoptera</taxon>
        <taxon>Thysanoptera</taxon>
        <taxon>Terebrantia</taxon>
        <taxon>Thripoidea</taxon>
        <taxon>Thripidae</taxon>
        <taxon>Frankliniella</taxon>
    </lineage>
</organism>
<evidence type="ECO:0000256" key="4">
    <source>
        <dbReference type="ARBA" id="ARBA00022695"/>
    </source>
</evidence>
<keyword evidence="5" id="KW-0235">DNA replication</keyword>
<evidence type="ECO:0000256" key="8">
    <source>
        <dbReference type="ARBA" id="ARBA00049244"/>
    </source>
</evidence>
<reference evidence="10" key="1">
    <citation type="submission" date="2021-07" db="EMBL/GenBank/DDBJ databases">
        <authorList>
            <person name="Catto M.A."/>
            <person name="Jacobson A."/>
            <person name="Kennedy G."/>
            <person name="Labadie P."/>
            <person name="Hunt B.G."/>
            <person name="Srinivasan R."/>
        </authorList>
    </citation>
    <scope>NUCLEOTIDE SEQUENCE</scope>
    <source>
        <strain evidence="10">PL_HMW_Pooled</strain>
        <tissue evidence="10">Head</tissue>
    </source>
</reference>
<evidence type="ECO:0000256" key="1">
    <source>
        <dbReference type="ARBA" id="ARBA00005755"/>
    </source>
</evidence>
<dbReference type="Gene3D" id="1.10.287.690">
    <property type="entry name" value="Helix hairpin bin"/>
    <property type="match status" value="1"/>
</dbReference>
<feature type="domain" description="DNA-directed DNA polymerase family B mitochondria/virus" evidence="9">
    <location>
        <begin position="395"/>
        <end position="768"/>
    </location>
</feature>
<dbReference type="InterPro" id="IPR043502">
    <property type="entry name" value="DNA/RNA_pol_sf"/>
</dbReference>
<dbReference type="GO" id="GO:0042575">
    <property type="term" value="C:DNA polymerase complex"/>
    <property type="evidence" value="ECO:0007669"/>
    <property type="project" value="UniProtKB-ARBA"/>
</dbReference>
<keyword evidence="3" id="KW-0808">Transferase</keyword>
<dbReference type="Gene3D" id="3.30.420.10">
    <property type="entry name" value="Ribonuclease H-like superfamily/Ribonuclease H"/>
    <property type="match status" value="1"/>
</dbReference>
<keyword evidence="6" id="KW-0239">DNA-directed DNA polymerase</keyword>
<dbReference type="EC" id="2.7.7.7" evidence="2"/>
<proteinExistence type="inferred from homology"/>
<evidence type="ECO:0000256" key="2">
    <source>
        <dbReference type="ARBA" id="ARBA00012417"/>
    </source>
</evidence>
<comment type="similarity">
    <text evidence="1">Belongs to the DNA polymerase type-B family.</text>
</comment>
<keyword evidence="7" id="KW-0238">DNA-binding</keyword>
<comment type="catalytic activity">
    <reaction evidence="8">
        <text>DNA(n) + a 2'-deoxyribonucleoside 5'-triphosphate = DNA(n+1) + diphosphate</text>
        <dbReference type="Rhea" id="RHEA:22508"/>
        <dbReference type="Rhea" id="RHEA-COMP:17339"/>
        <dbReference type="Rhea" id="RHEA-COMP:17340"/>
        <dbReference type="ChEBI" id="CHEBI:33019"/>
        <dbReference type="ChEBI" id="CHEBI:61560"/>
        <dbReference type="ChEBI" id="CHEBI:173112"/>
        <dbReference type="EC" id="2.7.7.7"/>
    </reaction>
</comment>
<dbReference type="AlphaFoldDB" id="A0AAE1L594"/>
<dbReference type="InterPro" id="IPR023211">
    <property type="entry name" value="DNA_pol_palm_dom_sf"/>
</dbReference>
<accession>A0AAE1L594</accession>
<evidence type="ECO:0000256" key="7">
    <source>
        <dbReference type="ARBA" id="ARBA00023125"/>
    </source>
</evidence>
<evidence type="ECO:0000313" key="10">
    <source>
        <dbReference type="EMBL" id="KAK3907145.1"/>
    </source>
</evidence>